<dbReference type="PIRSF" id="PIRSF000114">
    <property type="entry name" value="Glycerol-3-P_dh"/>
    <property type="match status" value="1"/>
</dbReference>
<dbReference type="InterPro" id="IPR036291">
    <property type="entry name" value="NAD(P)-bd_dom_sf"/>
</dbReference>
<protein>
    <recommendedName>
        <fullName evidence="12 14">Glycerol-3-phosphate dehydrogenase [NAD(P)+]</fullName>
        <ecNumber evidence="11 14">1.1.1.94</ecNumber>
    </recommendedName>
    <alternativeName>
        <fullName evidence="14">NAD(P)(+)-dependent glycerol-3-phosphate dehydrogenase</fullName>
    </alternativeName>
    <alternativeName>
        <fullName evidence="13 14">NAD(P)H-dependent dihydroxyacetone-phosphate reductase</fullName>
    </alternativeName>
</protein>
<comment type="caution">
    <text evidence="14">Lacks conserved residue(s) required for the propagation of feature annotation.</text>
</comment>
<dbReference type="Gene3D" id="1.10.1040.10">
    <property type="entry name" value="N-(1-d-carboxylethyl)-l-norvaline Dehydrogenase, domain 2"/>
    <property type="match status" value="1"/>
</dbReference>
<dbReference type="FunFam" id="1.10.1040.10:FF:000001">
    <property type="entry name" value="Glycerol-3-phosphate dehydrogenase [NAD(P)+]"/>
    <property type="match status" value="1"/>
</dbReference>
<feature type="active site" description="Proton acceptor" evidence="14 15">
    <location>
        <position position="201"/>
    </location>
</feature>
<dbReference type="InterPro" id="IPR006109">
    <property type="entry name" value="G3P_DH_NAD-dep_C"/>
</dbReference>
<evidence type="ECO:0000256" key="9">
    <source>
        <dbReference type="ARBA" id="ARBA00023264"/>
    </source>
</evidence>
<evidence type="ECO:0000313" key="22">
    <source>
        <dbReference type="Proteomes" id="UP000294360"/>
    </source>
</evidence>
<dbReference type="KEGG" id="mtun:MTUNDRAET4_1320"/>
<dbReference type="InterPro" id="IPR008927">
    <property type="entry name" value="6-PGluconate_DH-like_C_sf"/>
</dbReference>
<comment type="catalytic activity">
    <reaction evidence="10">
        <text>sn-glycerol 3-phosphate + NADP(+) = dihydroxyacetone phosphate + NADPH + H(+)</text>
        <dbReference type="Rhea" id="RHEA:11096"/>
        <dbReference type="ChEBI" id="CHEBI:15378"/>
        <dbReference type="ChEBI" id="CHEBI:57597"/>
        <dbReference type="ChEBI" id="CHEBI:57642"/>
        <dbReference type="ChEBI" id="CHEBI:57783"/>
        <dbReference type="ChEBI" id="CHEBI:58349"/>
        <dbReference type="EC" id="1.1.1.94"/>
    </reaction>
    <physiologicalReaction direction="right-to-left" evidence="10">
        <dbReference type="Rhea" id="RHEA:11098"/>
    </physiologicalReaction>
</comment>
<feature type="binding site" evidence="14">
    <location>
        <position position="265"/>
    </location>
    <ligand>
        <name>sn-glycerol 3-phosphate</name>
        <dbReference type="ChEBI" id="CHEBI:57597"/>
    </ligand>
</feature>
<accession>A0A4U8Z057</accession>
<feature type="binding site" evidence="14">
    <location>
        <position position="146"/>
    </location>
    <ligand>
        <name>sn-glycerol 3-phosphate</name>
        <dbReference type="ChEBI" id="CHEBI:57597"/>
    </ligand>
</feature>
<evidence type="ECO:0000256" key="5">
    <source>
        <dbReference type="ARBA" id="ARBA00023002"/>
    </source>
</evidence>
<dbReference type="GO" id="GO:0046167">
    <property type="term" value="P:glycerol-3-phosphate biosynthetic process"/>
    <property type="evidence" value="ECO:0007669"/>
    <property type="project" value="UniProtKB-UniRule"/>
</dbReference>
<evidence type="ECO:0000256" key="1">
    <source>
        <dbReference type="ARBA" id="ARBA00011009"/>
    </source>
</evidence>
<dbReference type="GO" id="GO:0141153">
    <property type="term" value="F:glycerol-3-phosphate dehydrogenase (NADP+) activity"/>
    <property type="evidence" value="ECO:0007669"/>
    <property type="project" value="RHEA"/>
</dbReference>
<dbReference type="PROSITE" id="PS00957">
    <property type="entry name" value="NAD_G3PDH"/>
    <property type="match status" value="1"/>
</dbReference>
<comment type="catalytic activity">
    <reaction evidence="14">
        <text>sn-glycerol 3-phosphate + NAD(+) = dihydroxyacetone phosphate + NADH + H(+)</text>
        <dbReference type="Rhea" id="RHEA:11092"/>
        <dbReference type="ChEBI" id="CHEBI:15378"/>
        <dbReference type="ChEBI" id="CHEBI:57540"/>
        <dbReference type="ChEBI" id="CHEBI:57597"/>
        <dbReference type="ChEBI" id="CHEBI:57642"/>
        <dbReference type="ChEBI" id="CHEBI:57945"/>
        <dbReference type="EC" id="1.1.1.94"/>
    </reaction>
</comment>
<dbReference type="InterPro" id="IPR006168">
    <property type="entry name" value="G3P_DH_NAD-dep"/>
</dbReference>
<feature type="binding site" evidence="17">
    <location>
        <position position="265"/>
    </location>
    <ligand>
        <name>NAD(+)</name>
        <dbReference type="ChEBI" id="CHEBI:57540"/>
    </ligand>
</feature>
<comment type="pathway">
    <text evidence="14">Membrane lipid metabolism; glycerophospholipid metabolism.</text>
</comment>
<evidence type="ECO:0000256" key="3">
    <source>
        <dbReference type="ARBA" id="ARBA00022741"/>
    </source>
</evidence>
<evidence type="ECO:0000256" key="16">
    <source>
        <dbReference type="PIRSR" id="PIRSR000114-2"/>
    </source>
</evidence>
<dbReference type="RefSeq" id="WP_134488116.1">
    <property type="nucleotide sequence ID" value="NZ_CP139089.1"/>
</dbReference>
<evidence type="ECO:0000259" key="19">
    <source>
        <dbReference type="Pfam" id="PF01210"/>
    </source>
</evidence>
<proteinExistence type="inferred from homology"/>
<comment type="subcellular location">
    <subcellularLocation>
        <location evidence="14">Cytoplasm</location>
    </subcellularLocation>
</comment>
<sequence>MTNGRSGRIAVFGAGAWGTALANLAARGGREPRAETVVTLFARDCDHVAEMQATGVNARRLPGVPLLSNVRPTSDLAEAAADADVILAVVPAQALRGLLESLEPFVAGSKAPIVVCAKGIEHGTGHFLSEVVSEVLPDHPPAVLSGPSFAQDVARGLPTAVALAAADAELAAILAGRLAGPGFRVYSSTDVRGVELGGAAKNVLAIANGVAAGRDLGASAGAALVARGFAELIRFGRAFGAEPATLMGLSGLGDLVLTCTSALSRNFSLGVALGRGQTVAEASARIGLAEGLYTCGVLVDLANAAGVDMPIAKAVDAVLAERITIDEAIAELLARPSKAEGV</sequence>
<evidence type="ECO:0000256" key="17">
    <source>
        <dbReference type="PIRSR" id="PIRSR000114-3"/>
    </source>
</evidence>
<evidence type="ECO:0000256" key="11">
    <source>
        <dbReference type="ARBA" id="ARBA00066687"/>
    </source>
</evidence>
<dbReference type="SUPFAM" id="SSF48179">
    <property type="entry name" value="6-phosphogluconate dehydrogenase C-terminal domain-like"/>
    <property type="match status" value="1"/>
</dbReference>
<dbReference type="SUPFAM" id="SSF51735">
    <property type="entry name" value="NAD(P)-binding Rossmann-fold domains"/>
    <property type="match status" value="1"/>
</dbReference>
<feature type="binding site" evidence="16">
    <location>
        <position position="118"/>
    </location>
    <ligand>
        <name>substrate</name>
    </ligand>
</feature>
<dbReference type="EMBL" id="LR536450">
    <property type="protein sequence ID" value="VFU08213.1"/>
    <property type="molecule type" value="Genomic_DNA"/>
</dbReference>
<evidence type="ECO:0000256" key="6">
    <source>
        <dbReference type="ARBA" id="ARBA00023027"/>
    </source>
</evidence>
<feature type="binding site" evidence="14">
    <location>
        <position position="290"/>
    </location>
    <ligand>
        <name>NADPH</name>
        <dbReference type="ChEBI" id="CHEBI:57783"/>
    </ligand>
</feature>
<evidence type="ECO:0000313" key="21">
    <source>
        <dbReference type="EMBL" id="VFU08213.1"/>
    </source>
</evidence>
<dbReference type="InterPro" id="IPR013328">
    <property type="entry name" value="6PGD_dom2"/>
</dbReference>
<gene>
    <name evidence="14 21" type="primary">gpsA</name>
    <name evidence="21" type="ORF">MTUNDRAET4_1320</name>
</gene>
<keyword evidence="4 14" id="KW-0521">NADP</keyword>
<feature type="binding site" evidence="14">
    <location>
        <position position="118"/>
    </location>
    <ligand>
        <name>NADPH</name>
        <dbReference type="ChEBI" id="CHEBI:57783"/>
    </ligand>
</feature>
<keyword evidence="14" id="KW-0963">Cytoplasm</keyword>
<evidence type="ECO:0000256" key="15">
    <source>
        <dbReference type="PIRSR" id="PIRSR000114-1"/>
    </source>
</evidence>
<dbReference type="InterPro" id="IPR011128">
    <property type="entry name" value="G3P_DH_NAD-dep_N"/>
</dbReference>
<dbReference type="Proteomes" id="UP000294360">
    <property type="component" value="Chromosome"/>
</dbReference>
<dbReference type="GO" id="GO:0046168">
    <property type="term" value="P:glycerol-3-phosphate catabolic process"/>
    <property type="evidence" value="ECO:0007669"/>
    <property type="project" value="InterPro"/>
</dbReference>
<dbReference type="GO" id="GO:0005829">
    <property type="term" value="C:cytosol"/>
    <property type="evidence" value="ECO:0007669"/>
    <property type="project" value="TreeGrafter"/>
</dbReference>
<dbReference type="Gene3D" id="3.40.50.720">
    <property type="entry name" value="NAD(P)-binding Rossmann-like Domain"/>
    <property type="match status" value="1"/>
</dbReference>
<feature type="binding site" evidence="14">
    <location>
        <position position="201"/>
    </location>
    <ligand>
        <name>sn-glycerol 3-phosphate</name>
        <dbReference type="ChEBI" id="CHEBI:57597"/>
    </ligand>
</feature>
<dbReference type="PRINTS" id="PR00077">
    <property type="entry name" value="GPDHDRGNASE"/>
</dbReference>
<dbReference type="GO" id="GO:0005975">
    <property type="term" value="P:carbohydrate metabolic process"/>
    <property type="evidence" value="ECO:0007669"/>
    <property type="project" value="InterPro"/>
</dbReference>
<keyword evidence="3 14" id="KW-0547">Nucleotide-binding</keyword>
<feature type="binding site" evidence="14">
    <location>
        <position position="17"/>
    </location>
    <ligand>
        <name>NADPH</name>
        <dbReference type="ChEBI" id="CHEBI:57783"/>
    </ligand>
</feature>
<dbReference type="PANTHER" id="PTHR11728">
    <property type="entry name" value="GLYCEROL-3-PHOSPHATE DEHYDROGENASE"/>
    <property type="match status" value="1"/>
</dbReference>
<dbReference type="GO" id="GO:0006650">
    <property type="term" value="P:glycerophospholipid metabolic process"/>
    <property type="evidence" value="ECO:0007669"/>
    <property type="project" value="UniProtKB-UniRule"/>
</dbReference>
<name>A0A4U8Z057_METTU</name>
<keyword evidence="7 14" id="KW-0443">Lipid metabolism</keyword>
<dbReference type="PANTHER" id="PTHR11728:SF1">
    <property type="entry name" value="GLYCEROL-3-PHOSPHATE DEHYDROGENASE [NAD(+)] 2, CHLOROPLASTIC"/>
    <property type="match status" value="1"/>
</dbReference>
<evidence type="ECO:0000259" key="20">
    <source>
        <dbReference type="Pfam" id="PF07479"/>
    </source>
</evidence>
<dbReference type="GO" id="GO:0141152">
    <property type="term" value="F:glycerol-3-phosphate dehydrogenase (NAD+) activity"/>
    <property type="evidence" value="ECO:0007669"/>
    <property type="project" value="RHEA"/>
</dbReference>
<dbReference type="UniPathway" id="UPA00940"/>
<feature type="binding site" evidence="14">
    <location>
        <position position="150"/>
    </location>
    <ligand>
        <name>NADPH</name>
        <dbReference type="ChEBI" id="CHEBI:57783"/>
    </ligand>
</feature>
<feature type="binding site" evidence="14">
    <location>
        <position position="254"/>
    </location>
    <ligand>
        <name>sn-glycerol 3-phosphate</name>
        <dbReference type="ChEBI" id="CHEBI:57597"/>
    </ligand>
</feature>
<dbReference type="GO" id="GO:0008654">
    <property type="term" value="P:phospholipid biosynthetic process"/>
    <property type="evidence" value="ECO:0007669"/>
    <property type="project" value="UniProtKB-KW"/>
</dbReference>
<dbReference type="EC" id="1.1.1.94" evidence="11 14"/>
<evidence type="ECO:0000256" key="14">
    <source>
        <dbReference type="HAMAP-Rule" id="MF_00394"/>
    </source>
</evidence>
<dbReference type="GO" id="GO:0051287">
    <property type="term" value="F:NAD binding"/>
    <property type="evidence" value="ECO:0007669"/>
    <property type="project" value="InterPro"/>
</dbReference>
<dbReference type="FunFam" id="3.40.50.720:FF:000019">
    <property type="entry name" value="Glycerol-3-phosphate dehydrogenase [NAD(P)+]"/>
    <property type="match status" value="1"/>
</dbReference>
<keyword evidence="9 14" id="KW-1208">Phospholipid metabolism</keyword>
<evidence type="ECO:0000256" key="10">
    <source>
        <dbReference type="ARBA" id="ARBA00052716"/>
    </source>
</evidence>
<evidence type="ECO:0000256" key="2">
    <source>
        <dbReference type="ARBA" id="ARBA00022516"/>
    </source>
</evidence>
<keyword evidence="8 14" id="KW-0594">Phospholipid biosynthesis</keyword>
<evidence type="ECO:0000256" key="8">
    <source>
        <dbReference type="ARBA" id="ARBA00023209"/>
    </source>
</evidence>
<organism evidence="21 22">
    <name type="scientific">Methylocella tundrae</name>
    <dbReference type="NCBI Taxonomy" id="227605"/>
    <lineage>
        <taxon>Bacteria</taxon>
        <taxon>Pseudomonadati</taxon>
        <taxon>Pseudomonadota</taxon>
        <taxon>Alphaproteobacteria</taxon>
        <taxon>Hyphomicrobiales</taxon>
        <taxon>Beijerinckiaceae</taxon>
        <taxon>Methylocella</taxon>
    </lineage>
</organism>
<feature type="binding site" evidence="17">
    <location>
        <begin position="13"/>
        <end position="18"/>
    </location>
    <ligand>
        <name>NAD(+)</name>
        <dbReference type="ChEBI" id="CHEBI:57540"/>
    </ligand>
</feature>
<keyword evidence="5 14" id="KW-0560">Oxidoreductase</keyword>
<feature type="binding site" evidence="14">
    <location>
        <position position="265"/>
    </location>
    <ligand>
        <name>NADPH</name>
        <dbReference type="ChEBI" id="CHEBI:57783"/>
    </ligand>
</feature>
<evidence type="ECO:0000256" key="4">
    <source>
        <dbReference type="ARBA" id="ARBA00022857"/>
    </source>
</evidence>
<feature type="binding site" evidence="14">
    <location>
        <position position="266"/>
    </location>
    <ligand>
        <name>sn-glycerol 3-phosphate</name>
        <dbReference type="ChEBI" id="CHEBI:57597"/>
    </ligand>
</feature>
<evidence type="ECO:0000256" key="13">
    <source>
        <dbReference type="ARBA" id="ARBA00080511"/>
    </source>
</evidence>
<dbReference type="NCBIfam" id="NF000940">
    <property type="entry name" value="PRK00094.1-2"/>
    <property type="match status" value="1"/>
</dbReference>
<feature type="binding site" evidence="14">
    <location>
        <position position="118"/>
    </location>
    <ligand>
        <name>sn-glycerol 3-phosphate</name>
        <dbReference type="ChEBI" id="CHEBI:57597"/>
    </ligand>
</feature>
<evidence type="ECO:0000256" key="18">
    <source>
        <dbReference type="RuleBase" id="RU000437"/>
    </source>
</evidence>
<comment type="function">
    <text evidence="14">Catalyzes the reduction of the glycolytic intermediate dihydroxyacetone phosphate (DHAP) to sn-glycerol 3-phosphate (G3P), the key precursor for phospholipid synthesis.</text>
</comment>
<feature type="binding site" evidence="14">
    <location>
        <position position="148"/>
    </location>
    <ligand>
        <name>sn-glycerol 3-phosphate</name>
        <dbReference type="ChEBI" id="CHEBI:57597"/>
    </ligand>
</feature>
<dbReference type="AlphaFoldDB" id="A0A4U8Z057"/>
<evidence type="ECO:0000256" key="12">
    <source>
        <dbReference type="ARBA" id="ARBA00069372"/>
    </source>
</evidence>
<reference evidence="21 22" key="1">
    <citation type="submission" date="2019-03" db="EMBL/GenBank/DDBJ databases">
        <authorList>
            <person name="Kox A.R. M."/>
        </authorList>
    </citation>
    <scope>NUCLEOTIDE SEQUENCE [LARGE SCALE GENOMIC DNA]</scope>
    <source>
        <strain evidence="21">MTUNDRAET4 annotated genome</strain>
    </source>
</reference>
<dbReference type="Pfam" id="PF01210">
    <property type="entry name" value="NAD_Gly3P_dh_N"/>
    <property type="match status" value="1"/>
</dbReference>
<dbReference type="HAMAP" id="MF_00394">
    <property type="entry name" value="NAD_Glyc3P_dehydrog"/>
    <property type="match status" value="1"/>
</dbReference>
<keyword evidence="6 14" id="KW-0520">NAD</keyword>
<feature type="binding site" evidence="17">
    <location>
        <position position="150"/>
    </location>
    <ligand>
        <name>NAD(+)</name>
        <dbReference type="ChEBI" id="CHEBI:57540"/>
    </ligand>
</feature>
<dbReference type="OrthoDB" id="9812273at2"/>
<dbReference type="Pfam" id="PF07479">
    <property type="entry name" value="NAD_Gly3P_dh_C"/>
    <property type="match status" value="1"/>
</dbReference>
<feature type="binding site" evidence="16">
    <location>
        <begin position="265"/>
        <end position="266"/>
    </location>
    <ligand>
        <name>substrate</name>
    </ligand>
</feature>
<feature type="binding site" evidence="14">
    <location>
        <position position="288"/>
    </location>
    <ligand>
        <name>NADPH</name>
        <dbReference type="ChEBI" id="CHEBI:57783"/>
    </ligand>
</feature>
<feature type="domain" description="Glycerol-3-phosphate dehydrogenase NAD-dependent N-terminal" evidence="19">
    <location>
        <begin position="9"/>
        <end position="170"/>
    </location>
</feature>
<comment type="similarity">
    <text evidence="1 14 18">Belongs to the NAD-dependent glycerol-3-phosphate dehydrogenase family.</text>
</comment>
<keyword evidence="2 14" id="KW-0444">Lipid biosynthesis</keyword>
<feature type="binding site" evidence="14">
    <location>
        <position position="264"/>
    </location>
    <ligand>
        <name>sn-glycerol 3-phosphate</name>
        <dbReference type="ChEBI" id="CHEBI:57597"/>
    </ligand>
</feature>
<feature type="binding site" evidence="14">
    <location>
        <position position="43"/>
    </location>
    <ligand>
        <name>NADPH</name>
        <dbReference type="ChEBI" id="CHEBI:57783"/>
    </ligand>
</feature>
<dbReference type="NCBIfam" id="NF000942">
    <property type="entry name" value="PRK00094.1-4"/>
    <property type="match status" value="1"/>
</dbReference>
<feature type="domain" description="Glycerol-3-phosphate dehydrogenase NAD-dependent C-terminal" evidence="20">
    <location>
        <begin position="190"/>
        <end position="329"/>
    </location>
</feature>
<evidence type="ECO:0000256" key="7">
    <source>
        <dbReference type="ARBA" id="ARBA00023098"/>
    </source>
</evidence>